<protein>
    <submittedName>
        <fullName evidence="1">Uncharacterized protein</fullName>
    </submittedName>
</protein>
<evidence type="ECO:0000313" key="2">
    <source>
        <dbReference type="Proteomes" id="UP001283361"/>
    </source>
</evidence>
<evidence type="ECO:0000313" key="1">
    <source>
        <dbReference type="EMBL" id="KAK3767763.1"/>
    </source>
</evidence>
<dbReference type="AlphaFoldDB" id="A0AAE0ZEC6"/>
<name>A0AAE0ZEC6_9GAST</name>
<proteinExistence type="predicted"/>
<sequence length="254" mass="28663">MGISVNACPSLLWKEGREEEEKKKRKPTRMMEKDWEGSYMMGLVFQQWRLDEKFSQRVFALPSCLFSGEGSSGRGMGRGNDLKRGYRQVRHSPPPFFLPSSGSFPSHGFSHPLIFFGNARGAHNNNNYDHYHHHHHITVPAPSYCHSLLRAASPRLPHSRSGARAASLSIEFLFFPLGPYQQPQLNPDFFRGRHRLPSPSPSLDLIMWFIKAGGAPRLIAEDRASRDVNTDRRANTGGACDVDIQLETWAHAGL</sequence>
<keyword evidence="2" id="KW-1185">Reference proteome</keyword>
<comment type="caution">
    <text evidence="1">The sequence shown here is derived from an EMBL/GenBank/DDBJ whole genome shotgun (WGS) entry which is preliminary data.</text>
</comment>
<accession>A0AAE0ZEC6</accession>
<gene>
    <name evidence="1" type="ORF">RRG08_052906</name>
</gene>
<dbReference type="EMBL" id="JAWDGP010004109">
    <property type="protein sequence ID" value="KAK3767763.1"/>
    <property type="molecule type" value="Genomic_DNA"/>
</dbReference>
<dbReference type="Proteomes" id="UP001283361">
    <property type="component" value="Unassembled WGS sequence"/>
</dbReference>
<organism evidence="1 2">
    <name type="scientific">Elysia crispata</name>
    <name type="common">lettuce slug</name>
    <dbReference type="NCBI Taxonomy" id="231223"/>
    <lineage>
        <taxon>Eukaryota</taxon>
        <taxon>Metazoa</taxon>
        <taxon>Spiralia</taxon>
        <taxon>Lophotrochozoa</taxon>
        <taxon>Mollusca</taxon>
        <taxon>Gastropoda</taxon>
        <taxon>Heterobranchia</taxon>
        <taxon>Euthyneura</taxon>
        <taxon>Panpulmonata</taxon>
        <taxon>Sacoglossa</taxon>
        <taxon>Placobranchoidea</taxon>
        <taxon>Plakobranchidae</taxon>
        <taxon>Elysia</taxon>
    </lineage>
</organism>
<reference evidence="1" key="1">
    <citation type="journal article" date="2023" name="G3 (Bethesda)">
        <title>A reference genome for the long-term kleptoplast-retaining sea slug Elysia crispata morphotype clarki.</title>
        <authorList>
            <person name="Eastman K.E."/>
            <person name="Pendleton A.L."/>
            <person name="Shaikh M.A."/>
            <person name="Suttiyut T."/>
            <person name="Ogas R."/>
            <person name="Tomko P."/>
            <person name="Gavelis G."/>
            <person name="Widhalm J.R."/>
            <person name="Wisecaver J.H."/>
        </authorList>
    </citation>
    <scope>NUCLEOTIDE SEQUENCE</scope>
    <source>
        <strain evidence="1">ECLA1</strain>
    </source>
</reference>